<dbReference type="OMA" id="FCKHEEL"/>
<dbReference type="EnsemblPlants" id="KQK94627">
    <property type="protein sequence ID" value="KQK94627"/>
    <property type="gene ID" value="SETIT_027912mg"/>
</dbReference>
<proteinExistence type="predicted"/>
<protein>
    <recommendedName>
        <fullName evidence="3">Retrotransposon gag domain-containing protein</fullName>
    </recommendedName>
</protein>
<dbReference type="Gramene" id="KQK94627">
    <property type="protein sequence ID" value="KQK94627"/>
    <property type="gene ID" value="SETIT_027912mg"/>
</dbReference>
<reference evidence="1" key="2">
    <citation type="submission" date="2018-08" db="UniProtKB">
        <authorList>
            <consortium name="EnsemblPlants"/>
        </authorList>
    </citation>
    <scope>IDENTIFICATION</scope>
    <source>
        <strain evidence="1">Yugu1</strain>
    </source>
</reference>
<evidence type="ECO:0008006" key="3">
    <source>
        <dbReference type="Google" id="ProtNLM"/>
    </source>
</evidence>
<organism evidence="1 2">
    <name type="scientific">Setaria italica</name>
    <name type="common">Foxtail millet</name>
    <name type="synonym">Panicum italicum</name>
    <dbReference type="NCBI Taxonomy" id="4555"/>
    <lineage>
        <taxon>Eukaryota</taxon>
        <taxon>Viridiplantae</taxon>
        <taxon>Streptophyta</taxon>
        <taxon>Embryophyta</taxon>
        <taxon>Tracheophyta</taxon>
        <taxon>Spermatophyta</taxon>
        <taxon>Magnoliopsida</taxon>
        <taxon>Liliopsida</taxon>
        <taxon>Poales</taxon>
        <taxon>Poaceae</taxon>
        <taxon>PACMAD clade</taxon>
        <taxon>Panicoideae</taxon>
        <taxon>Panicodae</taxon>
        <taxon>Paniceae</taxon>
        <taxon>Cenchrinae</taxon>
        <taxon>Setaria</taxon>
    </lineage>
</organism>
<keyword evidence="2" id="KW-1185">Reference proteome</keyword>
<accession>K3ZMU2</accession>
<dbReference type="Proteomes" id="UP000004995">
    <property type="component" value="Unassembled WGS sequence"/>
</dbReference>
<evidence type="ECO:0000313" key="1">
    <source>
        <dbReference type="EnsemblPlants" id="KQK94627"/>
    </source>
</evidence>
<dbReference type="eggNOG" id="ENOG502R7PG">
    <property type="taxonomic scope" value="Eukaryota"/>
</dbReference>
<sequence length="373" mass="42326">CTSYRCLQQVILIGILHCEDRDRVSSFGIKSLCCHGRMYTKLPFYGSIDSEEFLDWEEQMEHELELQDFPKAKKVSRARIRQGGKSVQSYHDELSCAMCRANIVDDMDAKEYIKRGLNPNIAAAIEGKYARSVQNLLVSAIKEERKIKELQQDTISWYIICAKASLQADIDGSTKIVGVPLPLEVGKARFNNESAHALAAPNIDVQVVQQNPRENESHIAKLTSTMSERYTPHKKRELDCKTCENVYKSNPLIPTSSVVSQSVQVCKKIEQEMVAHHTTPLDVGSEKIATYVQLITHTELFAKLSPTECLCYTMLRKPIEIDQMLKNISMITSMRSLNNAHSCKFTFNLICEHFINKFFVCAICITCDKLVDF</sequence>
<dbReference type="EMBL" id="AGNK02004941">
    <property type="status" value="NOT_ANNOTATED_CDS"/>
    <property type="molecule type" value="Genomic_DNA"/>
</dbReference>
<evidence type="ECO:0000313" key="2">
    <source>
        <dbReference type="Proteomes" id="UP000004995"/>
    </source>
</evidence>
<name>K3ZMU2_SETIT</name>
<dbReference type="HOGENOM" id="CLU_743132_0_0_1"/>
<dbReference type="InParanoid" id="K3ZMU2"/>
<dbReference type="AlphaFoldDB" id="K3ZMU2"/>
<reference evidence="2" key="1">
    <citation type="journal article" date="2012" name="Nat. Biotechnol.">
        <title>Reference genome sequence of the model plant Setaria.</title>
        <authorList>
            <person name="Bennetzen J.L."/>
            <person name="Schmutz J."/>
            <person name="Wang H."/>
            <person name="Percifield R."/>
            <person name="Hawkins J."/>
            <person name="Pontaroli A.C."/>
            <person name="Estep M."/>
            <person name="Feng L."/>
            <person name="Vaughn J.N."/>
            <person name="Grimwood J."/>
            <person name="Jenkins J."/>
            <person name="Barry K."/>
            <person name="Lindquist E."/>
            <person name="Hellsten U."/>
            <person name="Deshpande S."/>
            <person name="Wang X."/>
            <person name="Wu X."/>
            <person name="Mitros T."/>
            <person name="Triplett J."/>
            <person name="Yang X."/>
            <person name="Ye C.Y."/>
            <person name="Mauro-Herrera M."/>
            <person name="Wang L."/>
            <person name="Li P."/>
            <person name="Sharma M."/>
            <person name="Sharma R."/>
            <person name="Ronald P.C."/>
            <person name="Panaud O."/>
            <person name="Kellogg E.A."/>
            <person name="Brutnell T.P."/>
            <person name="Doust A.N."/>
            <person name="Tuskan G.A."/>
            <person name="Rokhsar D."/>
            <person name="Devos K.M."/>
        </authorList>
    </citation>
    <scope>NUCLEOTIDE SEQUENCE [LARGE SCALE GENOMIC DNA]</scope>
    <source>
        <strain evidence="2">cv. Yugu1</strain>
    </source>
</reference>